<protein>
    <submittedName>
        <fullName evidence="1">Uncharacterized protein</fullName>
    </submittedName>
</protein>
<gene>
    <name evidence="1" type="ORF">ZRA01_35610</name>
</gene>
<dbReference type="EMBL" id="BJNV01000091">
    <property type="protein sequence ID" value="GEC97488.1"/>
    <property type="molecule type" value="Genomic_DNA"/>
</dbReference>
<proteinExistence type="predicted"/>
<reference evidence="1 2" key="1">
    <citation type="submission" date="2019-06" db="EMBL/GenBank/DDBJ databases">
        <title>Whole genome shotgun sequence of Zoogloea ramigera NBRC 15342.</title>
        <authorList>
            <person name="Hosoyama A."/>
            <person name="Uohara A."/>
            <person name="Ohji S."/>
            <person name="Ichikawa N."/>
        </authorList>
    </citation>
    <scope>NUCLEOTIDE SEQUENCE [LARGE SCALE GENOMIC DNA]</scope>
    <source>
        <strain evidence="1 2">NBRC 15342</strain>
    </source>
</reference>
<organism evidence="1 2">
    <name type="scientific">Zoogloea ramigera</name>
    <dbReference type="NCBI Taxonomy" id="350"/>
    <lineage>
        <taxon>Bacteria</taxon>
        <taxon>Pseudomonadati</taxon>
        <taxon>Pseudomonadota</taxon>
        <taxon>Betaproteobacteria</taxon>
        <taxon>Rhodocyclales</taxon>
        <taxon>Zoogloeaceae</taxon>
        <taxon>Zoogloea</taxon>
    </lineage>
</organism>
<dbReference type="Proteomes" id="UP000318422">
    <property type="component" value="Unassembled WGS sequence"/>
</dbReference>
<keyword evidence="2" id="KW-1185">Reference proteome</keyword>
<sequence>MKDYRATFDLSDADWKAIDKALSLLEEKFMALRDITDEDRAWQIPFSTRAEAFCRKAVDVMVKDRDVLIDTDVDLDEIRGDLLSIDELRPRISRLESLLEKCRDNETWLKGFLFTGCIDGYVVFDLAGRAGPMKPLHDAMSFKKPGLKMPLVDRSGKGPAIDPDAE</sequence>
<dbReference type="AlphaFoldDB" id="A0A4Y4CX39"/>
<evidence type="ECO:0000313" key="1">
    <source>
        <dbReference type="EMBL" id="GEC97488.1"/>
    </source>
</evidence>
<dbReference type="RefSeq" id="WP_141354787.1">
    <property type="nucleotide sequence ID" value="NZ_BJNV01000091.1"/>
</dbReference>
<name>A0A4Y4CX39_ZOORA</name>
<accession>A0A4Y4CX39</accession>
<comment type="caution">
    <text evidence="1">The sequence shown here is derived from an EMBL/GenBank/DDBJ whole genome shotgun (WGS) entry which is preliminary data.</text>
</comment>
<evidence type="ECO:0000313" key="2">
    <source>
        <dbReference type="Proteomes" id="UP000318422"/>
    </source>
</evidence>